<comment type="caution">
    <text evidence="2">The sequence shown here is derived from an EMBL/GenBank/DDBJ whole genome shotgun (WGS) entry which is preliminary data.</text>
</comment>
<feature type="compositionally biased region" description="Basic and acidic residues" evidence="1">
    <location>
        <begin position="27"/>
        <end position="57"/>
    </location>
</feature>
<feature type="compositionally biased region" description="Polar residues" evidence="1">
    <location>
        <begin position="65"/>
        <end position="74"/>
    </location>
</feature>
<sequence>MPVLPVQTAQALRDKGFEGAVPLVGNEAHRPYDRPPLHKDYLQGKTSRDSIDVHDPGYYRPGRTTHLSDGPSSSRTERKSN</sequence>
<keyword evidence="3" id="KW-1185">Reference proteome</keyword>
<evidence type="ECO:0000313" key="2">
    <source>
        <dbReference type="EMBL" id="PPJ19558.1"/>
    </source>
</evidence>
<reference evidence="2 3" key="1">
    <citation type="submission" date="2018-02" db="EMBL/GenBank/DDBJ databases">
        <title>8 Nocardia nova and 1 Nocardia cyriacigeorgica strain used for evolution to TMP-SMX.</title>
        <authorList>
            <person name="Mehta H."/>
            <person name="Weng J."/>
            <person name="Shamoo Y."/>
        </authorList>
    </citation>
    <scope>NUCLEOTIDE SEQUENCE [LARGE SCALE GENOMIC DNA]</scope>
    <source>
        <strain evidence="2 3">BAA2227</strain>
    </source>
</reference>
<feature type="region of interest" description="Disordered" evidence="1">
    <location>
        <begin position="26"/>
        <end position="81"/>
    </location>
</feature>
<dbReference type="EMBL" id="PSZD01000044">
    <property type="protein sequence ID" value="PPJ19558.1"/>
    <property type="molecule type" value="Genomic_DNA"/>
</dbReference>
<dbReference type="AlphaFoldDB" id="A0A2S5ZVE5"/>
<accession>A0A2S5ZVE5</accession>
<dbReference type="Proteomes" id="UP000238356">
    <property type="component" value="Unassembled WGS sequence"/>
</dbReference>
<proteinExistence type="predicted"/>
<gene>
    <name evidence="2" type="ORF">C5F51_35270</name>
</gene>
<evidence type="ECO:0000256" key="1">
    <source>
        <dbReference type="SAM" id="MobiDB-lite"/>
    </source>
</evidence>
<name>A0A2S5ZVE5_9NOCA</name>
<evidence type="ECO:0000313" key="3">
    <source>
        <dbReference type="Proteomes" id="UP000238356"/>
    </source>
</evidence>
<dbReference type="InterPro" id="IPR036188">
    <property type="entry name" value="FAD/NAD-bd_sf"/>
</dbReference>
<protein>
    <submittedName>
        <fullName evidence="2">Uncharacterized protein</fullName>
    </submittedName>
</protein>
<dbReference type="Gene3D" id="3.50.50.60">
    <property type="entry name" value="FAD/NAD(P)-binding domain"/>
    <property type="match status" value="1"/>
</dbReference>
<organism evidence="2 3">
    <name type="scientific">Nocardia nova</name>
    <dbReference type="NCBI Taxonomy" id="37330"/>
    <lineage>
        <taxon>Bacteria</taxon>
        <taxon>Bacillati</taxon>
        <taxon>Actinomycetota</taxon>
        <taxon>Actinomycetes</taxon>
        <taxon>Mycobacteriales</taxon>
        <taxon>Nocardiaceae</taxon>
        <taxon>Nocardia</taxon>
    </lineage>
</organism>